<dbReference type="RefSeq" id="WP_073036077.1">
    <property type="nucleotide sequence ID" value="NZ_BMLR01000012.1"/>
</dbReference>
<dbReference type="PANTHER" id="PTHR48228">
    <property type="entry name" value="SUCCINYL-COA--D-CITRAMALATE COA-TRANSFERASE"/>
    <property type="match status" value="1"/>
</dbReference>
<dbReference type="SUPFAM" id="SSF89796">
    <property type="entry name" value="CoA-transferase family III (CaiB/BaiF)"/>
    <property type="match status" value="1"/>
</dbReference>
<dbReference type="Gene3D" id="3.40.50.10540">
    <property type="entry name" value="Crotonobetainyl-coa:carnitine coa-transferase, domain 1"/>
    <property type="match status" value="1"/>
</dbReference>
<dbReference type="InterPro" id="IPR044855">
    <property type="entry name" value="CoA-Trfase_III_dom3_sf"/>
</dbReference>
<dbReference type="PANTHER" id="PTHR48228:SF5">
    <property type="entry name" value="ALPHA-METHYLACYL-COA RACEMASE"/>
    <property type="match status" value="1"/>
</dbReference>
<dbReference type="GO" id="GO:0003824">
    <property type="term" value="F:catalytic activity"/>
    <property type="evidence" value="ECO:0007669"/>
    <property type="project" value="InterPro"/>
</dbReference>
<proteinExistence type="predicted"/>
<dbReference type="STRING" id="337701.SAMN05444398_1112"/>
<evidence type="ECO:0000313" key="3">
    <source>
        <dbReference type="Proteomes" id="UP000183974"/>
    </source>
</evidence>
<dbReference type="InterPro" id="IPR003673">
    <property type="entry name" value="CoA-Trfase_fam_III"/>
</dbReference>
<reference evidence="2 3" key="1">
    <citation type="submission" date="2016-11" db="EMBL/GenBank/DDBJ databases">
        <authorList>
            <person name="Jaros S."/>
            <person name="Januszkiewicz K."/>
            <person name="Wedrychowicz H."/>
        </authorList>
    </citation>
    <scope>NUCLEOTIDE SEQUENCE [LARGE SCALE GENOMIC DNA]</scope>
    <source>
        <strain evidence="2 3">DSM 29589</strain>
    </source>
</reference>
<dbReference type="Proteomes" id="UP000183974">
    <property type="component" value="Unassembled WGS sequence"/>
</dbReference>
<organism evidence="2 3">
    <name type="scientific">Roseovarius pacificus</name>
    <dbReference type="NCBI Taxonomy" id="337701"/>
    <lineage>
        <taxon>Bacteria</taxon>
        <taxon>Pseudomonadati</taxon>
        <taxon>Pseudomonadota</taxon>
        <taxon>Alphaproteobacteria</taxon>
        <taxon>Rhodobacterales</taxon>
        <taxon>Roseobacteraceae</taxon>
        <taxon>Roseovarius</taxon>
    </lineage>
</organism>
<dbReference type="AlphaFoldDB" id="A0A1M7GMF2"/>
<gene>
    <name evidence="2" type="ORF">SAMN05444398_1112</name>
</gene>
<dbReference type="Pfam" id="PF02515">
    <property type="entry name" value="CoA_transf_3"/>
    <property type="match status" value="1"/>
</dbReference>
<dbReference type="EMBL" id="FRBR01000011">
    <property type="protein sequence ID" value="SHM17059.1"/>
    <property type="molecule type" value="Genomic_DNA"/>
</dbReference>
<sequence length="383" mass="40634">MGALSNVRVIELAGMGPVPFCGMLLGDMGADVLRIDRLAPTGDGIVMAASADLRGRNKRSARIDLKHPRGRDALMSLVKSADILLEGYRPGVTERMGIGPEPCLKANPALVYGRATGWGREGPMAMTAGHDINYLALTGALAMIGPPGGAPVPPLNLVGDLGGGALYLAFGVLCALNSAQATGKGQVVDSAMIDGIASLLTVSHGRRQFGQYIAERGQNILDGGAPFYTTYATKDSKFVAVGAIEARFYKALIETLGFDAEDLLQRDDRQNWPRLREIFADRFREKTRAEWESIFDGTDACVSPVLELEEAGSHPHNMERGMLVAREGVENPAPAPRLSGTPGTLSRPPVEAGQHTAEALADWGLDADLISEGLELGFLSDAS</sequence>
<evidence type="ECO:0000256" key="1">
    <source>
        <dbReference type="SAM" id="MobiDB-lite"/>
    </source>
</evidence>
<feature type="region of interest" description="Disordered" evidence="1">
    <location>
        <begin position="331"/>
        <end position="354"/>
    </location>
</feature>
<evidence type="ECO:0000313" key="2">
    <source>
        <dbReference type="EMBL" id="SHM17059.1"/>
    </source>
</evidence>
<name>A0A1M7GMF2_9RHOB</name>
<accession>A0A1M7GMF2</accession>
<dbReference type="InterPro" id="IPR050509">
    <property type="entry name" value="CoA-transferase_III"/>
</dbReference>
<dbReference type="Gene3D" id="3.30.1540.10">
    <property type="entry name" value="formyl-coa transferase, domain 3"/>
    <property type="match status" value="1"/>
</dbReference>
<dbReference type="InterPro" id="IPR023606">
    <property type="entry name" value="CoA-Trfase_III_dom_1_sf"/>
</dbReference>
<dbReference type="OrthoDB" id="7208981at2"/>
<protein>
    <submittedName>
        <fullName evidence="2">Alpha-methylacyl-CoA racemase</fullName>
    </submittedName>
</protein>
<keyword evidence="3" id="KW-1185">Reference proteome</keyword>